<keyword evidence="2" id="KW-1185">Reference proteome</keyword>
<feature type="compositionally biased region" description="Polar residues" evidence="1">
    <location>
        <begin position="130"/>
        <end position="158"/>
    </location>
</feature>
<organism evidence="2 3">
    <name type="scientific">Mesorhabditis belari</name>
    <dbReference type="NCBI Taxonomy" id="2138241"/>
    <lineage>
        <taxon>Eukaryota</taxon>
        <taxon>Metazoa</taxon>
        <taxon>Ecdysozoa</taxon>
        <taxon>Nematoda</taxon>
        <taxon>Chromadorea</taxon>
        <taxon>Rhabditida</taxon>
        <taxon>Rhabditina</taxon>
        <taxon>Rhabditomorpha</taxon>
        <taxon>Rhabditoidea</taxon>
        <taxon>Rhabditidae</taxon>
        <taxon>Mesorhabditinae</taxon>
        <taxon>Mesorhabditis</taxon>
    </lineage>
</organism>
<dbReference type="Proteomes" id="UP000887575">
    <property type="component" value="Unassembled WGS sequence"/>
</dbReference>
<reference evidence="3" key="1">
    <citation type="submission" date="2024-02" db="UniProtKB">
        <authorList>
            <consortium name="WormBaseParasite"/>
        </authorList>
    </citation>
    <scope>IDENTIFICATION</scope>
</reference>
<feature type="compositionally biased region" description="Low complexity" evidence="1">
    <location>
        <begin position="97"/>
        <end position="107"/>
    </location>
</feature>
<feature type="region of interest" description="Disordered" evidence="1">
    <location>
        <begin position="1"/>
        <end position="170"/>
    </location>
</feature>
<feature type="compositionally biased region" description="Polar residues" evidence="1">
    <location>
        <begin position="26"/>
        <end position="43"/>
    </location>
</feature>
<dbReference type="WBParaSite" id="MBELARI_LOCUS5428">
    <property type="protein sequence ID" value="MBELARI_LOCUS5428"/>
    <property type="gene ID" value="MBELARI_LOCUS5428"/>
</dbReference>
<accession>A0AAF3FFL7</accession>
<evidence type="ECO:0000313" key="2">
    <source>
        <dbReference type="Proteomes" id="UP000887575"/>
    </source>
</evidence>
<sequence length="170" mass="18525">MGTSQSTQRAAKFSGTSRRSMRACSAPSSATPLRRTASTNTNRAVKEFSKFWTQGGSFQPRASQKGRRSRPGSTRRTANGASISRTQSIERKNPKVLTPTSTPATSSPLPPRKERPATDTSYIPPGASFLKQSFSPTSSRSPQRATSFKHTTMRNSVPTKVRSKDCETII</sequence>
<proteinExistence type="predicted"/>
<evidence type="ECO:0000256" key="1">
    <source>
        <dbReference type="SAM" id="MobiDB-lite"/>
    </source>
</evidence>
<feature type="compositionally biased region" description="Polar residues" evidence="1">
    <location>
        <begin position="51"/>
        <end position="62"/>
    </location>
</feature>
<evidence type="ECO:0000313" key="3">
    <source>
        <dbReference type="WBParaSite" id="MBELARI_LOCUS5428"/>
    </source>
</evidence>
<protein>
    <submittedName>
        <fullName evidence="3">Uncharacterized protein</fullName>
    </submittedName>
</protein>
<dbReference type="AlphaFoldDB" id="A0AAF3FFL7"/>
<name>A0AAF3FFL7_9BILA</name>
<feature type="compositionally biased region" description="Polar residues" evidence="1">
    <location>
        <begin position="1"/>
        <end position="18"/>
    </location>
</feature>